<dbReference type="OrthoDB" id="4185642at2759"/>
<proteinExistence type="predicted"/>
<protein>
    <recommendedName>
        <fullName evidence="3">Protein kinase domain-containing protein</fullName>
    </recommendedName>
</protein>
<accession>A0A4Z0A7M4</accession>
<dbReference type="SUPFAM" id="SSF56112">
    <property type="entry name" value="Protein kinase-like (PK-like)"/>
    <property type="match status" value="1"/>
</dbReference>
<evidence type="ECO:0008006" key="3">
    <source>
        <dbReference type="Google" id="ProtNLM"/>
    </source>
</evidence>
<dbReference type="Proteomes" id="UP000298061">
    <property type="component" value="Unassembled WGS sequence"/>
</dbReference>
<dbReference type="InterPro" id="IPR011009">
    <property type="entry name" value="Kinase-like_dom_sf"/>
</dbReference>
<dbReference type="EMBL" id="SFCI01000104">
    <property type="protein sequence ID" value="TFY82490.1"/>
    <property type="molecule type" value="Genomic_DNA"/>
</dbReference>
<evidence type="ECO:0000313" key="2">
    <source>
        <dbReference type="Proteomes" id="UP000298061"/>
    </source>
</evidence>
<sequence length="283" mass="33404">MSDLYHLRRAPRSILSDWMRAHADLAHPNTINFPNGPYSLSDYAFSDTDVYLEPEEDEVQAPLVREYDACEDMPALDFCPDRLVIIRRINPTRGDKPINSAVFEVKWDGKTYVLKVNCHSAKDQEYGRDRHLTERNMYNGLLRRGLCEEGMVPYPHGYFHIWGRQHKAWTQYPDHWPYDSWLKEFTNPAEYPRAILMDLIPDAEPLPKNQFTPNHVLDFFDTIAKFHAAGFVHQDIEPRHFLWTGSRFVIIDFDRAELIEEGEQIYKSMTTHELERLWQTFLD</sequence>
<dbReference type="Gene3D" id="1.10.510.10">
    <property type="entry name" value="Transferase(Phosphotransferase) domain 1"/>
    <property type="match status" value="1"/>
</dbReference>
<evidence type="ECO:0000313" key="1">
    <source>
        <dbReference type="EMBL" id="TFY82490.1"/>
    </source>
</evidence>
<dbReference type="AlphaFoldDB" id="A0A4Z0A7M4"/>
<organism evidence="1 2">
    <name type="scientific">Hericium alpestre</name>
    <dbReference type="NCBI Taxonomy" id="135208"/>
    <lineage>
        <taxon>Eukaryota</taxon>
        <taxon>Fungi</taxon>
        <taxon>Dikarya</taxon>
        <taxon>Basidiomycota</taxon>
        <taxon>Agaricomycotina</taxon>
        <taxon>Agaricomycetes</taxon>
        <taxon>Russulales</taxon>
        <taxon>Hericiaceae</taxon>
        <taxon>Hericium</taxon>
    </lineage>
</organism>
<reference evidence="1 2" key="1">
    <citation type="submission" date="2019-02" db="EMBL/GenBank/DDBJ databases">
        <title>Genome sequencing of the rare red list fungi Hericium alpestre (H. flagellum).</title>
        <authorList>
            <person name="Buettner E."/>
            <person name="Kellner H."/>
        </authorList>
    </citation>
    <scope>NUCLEOTIDE SEQUENCE [LARGE SCALE GENOMIC DNA]</scope>
    <source>
        <strain evidence="1 2">DSM 108284</strain>
    </source>
</reference>
<name>A0A4Z0A7M4_9AGAM</name>
<gene>
    <name evidence="1" type="ORF">EWM64_g1518</name>
</gene>
<comment type="caution">
    <text evidence="1">The sequence shown here is derived from an EMBL/GenBank/DDBJ whole genome shotgun (WGS) entry which is preliminary data.</text>
</comment>
<dbReference type="Pfam" id="PF06293">
    <property type="entry name" value="Kdo"/>
    <property type="match status" value="1"/>
</dbReference>
<keyword evidence="2" id="KW-1185">Reference proteome</keyword>